<organism evidence="1 2">
    <name type="scientific">Panagrolaimus sp. ES5</name>
    <dbReference type="NCBI Taxonomy" id="591445"/>
    <lineage>
        <taxon>Eukaryota</taxon>
        <taxon>Metazoa</taxon>
        <taxon>Ecdysozoa</taxon>
        <taxon>Nematoda</taxon>
        <taxon>Chromadorea</taxon>
        <taxon>Rhabditida</taxon>
        <taxon>Tylenchina</taxon>
        <taxon>Panagrolaimomorpha</taxon>
        <taxon>Panagrolaimoidea</taxon>
        <taxon>Panagrolaimidae</taxon>
        <taxon>Panagrolaimus</taxon>
    </lineage>
</organism>
<evidence type="ECO:0000313" key="2">
    <source>
        <dbReference type="WBParaSite" id="ES5_v2.g19944.t1"/>
    </source>
</evidence>
<dbReference type="Proteomes" id="UP000887579">
    <property type="component" value="Unplaced"/>
</dbReference>
<name>A0AC34FRB8_9BILA</name>
<dbReference type="WBParaSite" id="ES5_v2.g19944.t1">
    <property type="protein sequence ID" value="ES5_v2.g19944.t1"/>
    <property type="gene ID" value="ES5_v2.g19944"/>
</dbReference>
<sequence length="248" mass="27295">MATKDYCLSLKDNADAIDDNCVAHFNNLNLNQNQKCLSLNTVCSKSNIVATTATKNLNLWNKSDHKKLPSSVHSGNVFDGEESKEEKYLNVKNSSTLSLHIAAYENSNKFSESENEKGLKMKDVKQIFVDSAYFKYFQNPFEFPRQQESNNNQNVKPEVMQFKASQKVLKPNLSRTSTSNGSILPSRSASTTPSATSTDITDSTQKISPSPSLLSPLNVTSCKDCPTAVSSASSIQPHHSVSNYDPSV</sequence>
<evidence type="ECO:0000313" key="1">
    <source>
        <dbReference type="Proteomes" id="UP000887579"/>
    </source>
</evidence>
<accession>A0AC34FRB8</accession>
<proteinExistence type="predicted"/>
<reference evidence="2" key="1">
    <citation type="submission" date="2022-11" db="UniProtKB">
        <authorList>
            <consortium name="WormBaseParasite"/>
        </authorList>
    </citation>
    <scope>IDENTIFICATION</scope>
</reference>
<protein>
    <submittedName>
        <fullName evidence="2">Exophilin 5</fullName>
    </submittedName>
</protein>